<dbReference type="InterPro" id="IPR020846">
    <property type="entry name" value="MFS_dom"/>
</dbReference>
<feature type="transmembrane region" description="Helical" evidence="4">
    <location>
        <begin position="49"/>
        <end position="68"/>
    </location>
</feature>
<dbReference type="PROSITE" id="PS50850">
    <property type="entry name" value="MFS"/>
    <property type="match status" value="1"/>
</dbReference>
<evidence type="ECO:0000256" key="4">
    <source>
        <dbReference type="HAMAP-Rule" id="MF_01118"/>
    </source>
</evidence>
<feature type="transmembrane region" description="Helical" evidence="4">
    <location>
        <begin position="21"/>
        <end position="43"/>
    </location>
</feature>
<dbReference type="Gene3D" id="1.20.1250.20">
    <property type="entry name" value="MFS general substrate transporter like domains"/>
    <property type="match status" value="1"/>
</dbReference>
<evidence type="ECO:0000313" key="6">
    <source>
        <dbReference type="EMBL" id="ESK38430.1"/>
    </source>
</evidence>
<feature type="transmembrane region" description="Helical" evidence="4">
    <location>
        <begin position="178"/>
        <end position="198"/>
    </location>
</feature>
<reference evidence="6 7" key="1">
    <citation type="submission" date="2013-10" db="EMBL/GenBank/DDBJ databases">
        <title>The Genome Sequence of Acinetobacter nectaris CIP 110549.</title>
        <authorList>
            <consortium name="The Broad Institute Genomics Platform"/>
            <consortium name="The Broad Institute Genome Sequencing Center for Infectious Disease"/>
            <person name="Cerqueira G."/>
            <person name="Feldgarden M."/>
            <person name="Courvalin P."/>
            <person name="Grillot-Courvalin C."/>
            <person name="Clermont D."/>
            <person name="Rocha E."/>
            <person name="Yoon E.-J."/>
            <person name="Nemec A."/>
            <person name="Young S.K."/>
            <person name="Zeng Q."/>
            <person name="Gargeya S."/>
            <person name="Fitzgerald M."/>
            <person name="Abouelleil A."/>
            <person name="Alvarado L."/>
            <person name="Berlin A.M."/>
            <person name="Chapman S.B."/>
            <person name="Gainer-Dewar J."/>
            <person name="Goldberg J."/>
            <person name="Gnerre S."/>
            <person name="Griggs A."/>
            <person name="Gujja S."/>
            <person name="Hansen M."/>
            <person name="Howarth C."/>
            <person name="Imamovic A."/>
            <person name="Ireland A."/>
            <person name="Larimer J."/>
            <person name="McCowan C."/>
            <person name="Murphy C."/>
            <person name="Pearson M."/>
            <person name="Poon T.W."/>
            <person name="Priest M."/>
            <person name="Roberts A."/>
            <person name="Saif S."/>
            <person name="Shea T."/>
            <person name="Sykes S."/>
            <person name="Wortman J."/>
            <person name="Nusbaum C."/>
            <person name="Birren B."/>
        </authorList>
    </citation>
    <scope>NUCLEOTIDE SEQUENCE [LARGE SCALE GENOMIC DNA]</scope>
    <source>
        <strain evidence="6 7">CIP 110549</strain>
    </source>
</reference>
<dbReference type="HAMAP" id="MF_01118">
    <property type="entry name" value="MFS_YhhS"/>
    <property type="match status" value="1"/>
</dbReference>
<feature type="transmembrane region" description="Helical" evidence="4">
    <location>
        <begin position="282"/>
        <end position="299"/>
    </location>
</feature>
<dbReference type="RefSeq" id="WP_023273587.1">
    <property type="nucleotide sequence ID" value="NZ_KI530734.1"/>
</dbReference>
<sequence length="397" mass="42504">MDTQTAANTSNYELNKKIISVVIFTFFAYLSVGLPLAILPQLVSQQLQYSSFIAGGIISIQYLATLLTRPKAGQLADMLGARKVVLMGLGCCGMSGVFSILAVFCMDKPSLSLILFALGRLCLGAGESFASTGSTLWGMNLVARTETSRVISWNGVATYSAMAFGAPLGVYLNNHFSTYAFAATTLLLAVIGFVLAYRKPTVRVKVDTKIAFLKVASKVWVFGAALALGTVGFGVISTFITLYFDERHWPNAAYALSVFSIGFVFIRLIFGKMIPKFGGIKVSLCSFVIEALGLLLIWGSTYIGMAYVGAFLVGAGFSLVFPSLGVEAVKQVEAQNRGSALGVYNAFLDIALMFIGPLAGLLIPLIGMQNLYGVAGVITVFAVILMYFLNKNAQKQI</sequence>
<name>V2TQX3_9GAMM</name>
<feature type="transmembrane region" description="Helical" evidence="4">
    <location>
        <begin position="151"/>
        <end position="172"/>
    </location>
</feature>
<evidence type="ECO:0000259" key="5">
    <source>
        <dbReference type="PROSITE" id="PS50850"/>
    </source>
</evidence>
<organism evidence="6 7">
    <name type="scientific">Acinetobacter nectaris CIP 110549</name>
    <dbReference type="NCBI Taxonomy" id="1392540"/>
    <lineage>
        <taxon>Bacteria</taxon>
        <taxon>Pseudomonadati</taxon>
        <taxon>Pseudomonadota</taxon>
        <taxon>Gammaproteobacteria</taxon>
        <taxon>Moraxellales</taxon>
        <taxon>Moraxellaceae</taxon>
        <taxon>Acinetobacter</taxon>
    </lineage>
</organism>
<keyword evidence="4" id="KW-0813">Transport</keyword>
<proteinExistence type="inferred from homology"/>
<comment type="subcellular location">
    <subcellularLocation>
        <location evidence="4">Cell inner membrane</location>
        <topology evidence="4">Multi-pass membrane protein</topology>
    </subcellularLocation>
</comment>
<dbReference type="PANTHER" id="PTHR23531:SF1">
    <property type="entry name" value="QUINOLENE RESISTANCE PROTEIN NORA"/>
    <property type="match status" value="1"/>
</dbReference>
<feature type="transmembrane region" description="Helical" evidence="4">
    <location>
        <begin position="341"/>
        <end position="365"/>
    </location>
</feature>
<keyword evidence="2 4" id="KW-1133">Transmembrane helix</keyword>
<gene>
    <name evidence="6" type="ORF">P256_01969</name>
</gene>
<keyword evidence="4" id="KW-0997">Cell inner membrane</keyword>
<dbReference type="OrthoDB" id="322544at2"/>
<feature type="transmembrane region" description="Helical" evidence="4">
    <location>
        <begin position="252"/>
        <end position="270"/>
    </location>
</feature>
<dbReference type="Pfam" id="PF07690">
    <property type="entry name" value="MFS_1"/>
    <property type="match status" value="1"/>
</dbReference>
<dbReference type="EMBL" id="AYER01000007">
    <property type="protein sequence ID" value="ESK38430.1"/>
    <property type="molecule type" value="Genomic_DNA"/>
</dbReference>
<accession>V2TQX3</accession>
<feature type="transmembrane region" description="Helical" evidence="4">
    <location>
        <begin position="219"/>
        <end position="240"/>
    </location>
</feature>
<feature type="transmembrane region" description="Helical" evidence="4">
    <location>
        <begin position="371"/>
        <end position="389"/>
    </location>
</feature>
<dbReference type="Proteomes" id="UP000023785">
    <property type="component" value="Unassembled WGS sequence"/>
</dbReference>
<dbReference type="GO" id="GO:0005886">
    <property type="term" value="C:plasma membrane"/>
    <property type="evidence" value="ECO:0007669"/>
    <property type="project" value="UniProtKB-SubCell"/>
</dbReference>
<dbReference type="PANTHER" id="PTHR23531">
    <property type="entry name" value="QUINOLENE RESISTANCE PROTEIN NORA"/>
    <property type="match status" value="1"/>
</dbReference>
<feature type="transmembrane region" description="Helical" evidence="4">
    <location>
        <begin position="84"/>
        <end position="104"/>
    </location>
</feature>
<dbReference type="NCBIfam" id="NF003477">
    <property type="entry name" value="PRK05122.1"/>
    <property type="match status" value="1"/>
</dbReference>
<keyword evidence="3 4" id="KW-0472">Membrane</keyword>
<keyword evidence="1 4" id="KW-0812">Transmembrane</keyword>
<dbReference type="eggNOG" id="COG2814">
    <property type="taxonomic scope" value="Bacteria"/>
</dbReference>
<evidence type="ECO:0000313" key="7">
    <source>
        <dbReference type="Proteomes" id="UP000023785"/>
    </source>
</evidence>
<dbReference type="AlphaFoldDB" id="V2TQX3"/>
<dbReference type="HOGENOM" id="CLU_001265_10_3_6"/>
<protein>
    <recommendedName>
        <fullName evidence="4">Uncharacterized MFS-type transporter P256_01969</fullName>
    </recommendedName>
</protein>
<dbReference type="InterPro" id="IPR023008">
    <property type="entry name" value="MFS_YhhS-like"/>
</dbReference>
<feature type="domain" description="Major facilitator superfamily (MFS) profile" evidence="5">
    <location>
        <begin position="184"/>
        <end position="397"/>
    </location>
</feature>
<dbReference type="SUPFAM" id="SSF103473">
    <property type="entry name" value="MFS general substrate transporter"/>
    <property type="match status" value="1"/>
</dbReference>
<dbReference type="CDD" id="cd17489">
    <property type="entry name" value="MFS_YfcJ_like"/>
    <property type="match status" value="1"/>
</dbReference>
<keyword evidence="4" id="KW-1003">Cell membrane</keyword>
<dbReference type="InterPro" id="IPR052714">
    <property type="entry name" value="MFS_Exporter"/>
</dbReference>
<dbReference type="InterPro" id="IPR036259">
    <property type="entry name" value="MFS_trans_sf"/>
</dbReference>
<dbReference type="PATRIC" id="fig|1392540.3.peg.1899"/>
<feature type="transmembrane region" description="Helical" evidence="4">
    <location>
        <begin position="110"/>
        <end position="130"/>
    </location>
</feature>
<evidence type="ECO:0000256" key="2">
    <source>
        <dbReference type="ARBA" id="ARBA00022989"/>
    </source>
</evidence>
<dbReference type="STRING" id="1392540.P256_01969"/>
<feature type="transmembrane region" description="Helical" evidence="4">
    <location>
        <begin position="305"/>
        <end position="329"/>
    </location>
</feature>
<comment type="caution">
    <text evidence="6">The sequence shown here is derived from an EMBL/GenBank/DDBJ whole genome shotgun (WGS) entry which is preliminary data.</text>
</comment>
<dbReference type="InterPro" id="IPR011701">
    <property type="entry name" value="MFS"/>
</dbReference>
<keyword evidence="7" id="KW-1185">Reference proteome</keyword>
<evidence type="ECO:0000256" key="3">
    <source>
        <dbReference type="ARBA" id="ARBA00023136"/>
    </source>
</evidence>
<dbReference type="GO" id="GO:0022857">
    <property type="term" value="F:transmembrane transporter activity"/>
    <property type="evidence" value="ECO:0007669"/>
    <property type="project" value="UniProtKB-UniRule"/>
</dbReference>
<evidence type="ECO:0000256" key="1">
    <source>
        <dbReference type="ARBA" id="ARBA00022692"/>
    </source>
</evidence>
<comment type="similarity">
    <text evidence="4">Belongs to the major facilitator superfamily. YhhS family.</text>
</comment>